<feature type="compositionally biased region" description="Gly residues" evidence="1">
    <location>
        <begin position="219"/>
        <end position="243"/>
    </location>
</feature>
<feature type="compositionally biased region" description="Gly residues" evidence="1">
    <location>
        <begin position="332"/>
        <end position="344"/>
    </location>
</feature>
<evidence type="ECO:0000313" key="2">
    <source>
        <dbReference type="EMBL" id="KAK5094878.1"/>
    </source>
</evidence>
<feature type="compositionally biased region" description="Polar residues" evidence="1">
    <location>
        <begin position="393"/>
        <end position="415"/>
    </location>
</feature>
<dbReference type="Proteomes" id="UP001345013">
    <property type="component" value="Unassembled WGS sequence"/>
</dbReference>
<feature type="region of interest" description="Disordered" evidence="1">
    <location>
        <begin position="207"/>
        <end position="415"/>
    </location>
</feature>
<gene>
    <name evidence="2" type="ORF">LTR24_003325</name>
</gene>
<evidence type="ECO:0000256" key="1">
    <source>
        <dbReference type="SAM" id="MobiDB-lite"/>
    </source>
</evidence>
<feature type="compositionally biased region" description="Polar residues" evidence="1">
    <location>
        <begin position="101"/>
        <end position="121"/>
    </location>
</feature>
<feature type="compositionally biased region" description="Low complexity" evidence="1">
    <location>
        <begin position="383"/>
        <end position="392"/>
    </location>
</feature>
<dbReference type="Pfam" id="PF17242">
    <property type="entry name" value="DUF5315"/>
    <property type="match status" value="1"/>
</dbReference>
<protein>
    <submittedName>
        <fullName evidence="2">Uncharacterized protein</fullName>
    </submittedName>
</protein>
<name>A0ABR0KFE6_9EURO</name>
<sequence>MASKSNHSPSPSHSPSSSTPSKPTTTKPKHLDIPSPTPTLGGATRTTPGQLLPATALFHGPNSRNASNLSLNRHTRDRDRDDKDKSTGTPGDQHLPRARPPTSSFSGASHPSITTNQMLTRSSHKKPPNNLGGGALSSLASKSTQKHDDEFRADAVWAEMQKTLADVELSAMNSSHVFSREHVGALEDLRGAQLGLAMAWARSEAEEGVDEEFGRDDQGGGGGAVGGGGIGDEKGGVFGGKEGAGASLKTERARGGNNRSRQGSTASNRGENMEEETERDIRLARKRREANDRYFKQVNTGVVGVVKRLDEVVEAMRRVEKESREIWNSSESGGGGGSGSGSGSGNDSEDLGPQTGTDEGVRRKRGGDGNGNGDAEGRKRAGTADTDTAGTTESEVLSDSPVQTNERTATSHVDS</sequence>
<comment type="caution">
    <text evidence="2">The sequence shown here is derived from an EMBL/GenBank/DDBJ whole genome shotgun (WGS) entry which is preliminary data.</text>
</comment>
<feature type="compositionally biased region" description="Low complexity" evidence="1">
    <location>
        <begin position="1"/>
        <end position="26"/>
    </location>
</feature>
<accession>A0ABR0KFE6</accession>
<feature type="compositionally biased region" description="Low complexity" evidence="1">
    <location>
        <begin position="62"/>
        <end position="72"/>
    </location>
</feature>
<keyword evidence="3" id="KW-1185">Reference proteome</keyword>
<evidence type="ECO:0000313" key="3">
    <source>
        <dbReference type="Proteomes" id="UP001345013"/>
    </source>
</evidence>
<dbReference type="EMBL" id="JAVRRG010000031">
    <property type="protein sequence ID" value="KAK5094878.1"/>
    <property type="molecule type" value="Genomic_DNA"/>
</dbReference>
<feature type="compositionally biased region" description="Basic and acidic residues" evidence="1">
    <location>
        <begin position="74"/>
        <end position="86"/>
    </location>
</feature>
<feature type="compositionally biased region" description="Basic and acidic residues" evidence="1">
    <location>
        <begin position="307"/>
        <end position="325"/>
    </location>
</feature>
<feature type="compositionally biased region" description="Polar residues" evidence="1">
    <location>
        <begin position="257"/>
        <end position="270"/>
    </location>
</feature>
<feature type="region of interest" description="Disordered" evidence="1">
    <location>
        <begin position="1"/>
        <end position="149"/>
    </location>
</feature>
<proteinExistence type="predicted"/>
<organism evidence="2 3">
    <name type="scientific">Lithohypha guttulata</name>
    <dbReference type="NCBI Taxonomy" id="1690604"/>
    <lineage>
        <taxon>Eukaryota</taxon>
        <taxon>Fungi</taxon>
        <taxon>Dikarya</taxon>
        <taxon>Ascomycota</taxon>
        <taxon>Pezizomycotina</taxon>
        <taxon>Eurotiomycetes</taxon>
        <taxon>Chaetothyriomycetidae</taxon>
        <taxon>Chaetothyriales</taxon>
        <taxon>Trichomeriaceae</taxon>
        <taxon>Lithohypha</taxon>
    </lineage>
</organism>
<reference evidence="2 3" key="1">
    <citation type="submission" date="2023-08" db="EMBL/GenBank/DDBJ databases">
        <title>Black Yeasts Isolated from many extreme environments.</title>
        <authorList>
            <person name="Coleine C."/>
            <person name="Stajich J.E."/>
            <person name="Selbmann L."/>
        </authorList>
    </citation>
    <scope>NUCLEOTIDE SEQUENCE [LARGE SCALE GENOMIC DNA]</scope>
    <source>
        <strain evidence="2 3">CCFEE 5885</strain>
    </source>
</reference>
<feature type="compositionally biased region" description="Basic and acidic residues" evidence="1">
    <location>
        <begin position="279"/>
        <end position="295"/>
    </location>
</feature>